<protein>
    <submittedName>
        <fullName evidence="3">YXWGXW repeat-containing protein</fullName>
    </submittedName>
</protein>
<name>A0A3R9PR15_9BACT</name>
<dbReference type="InterPro" id="IPR024447">
    <property type="entry name" value="YXWGXW_rpt"/>
</dbReference>
<accession>A0A3R9PR15</accession>
<evidence type="ECO:0000256" key="1">
    <source>
        <dbReference type="SAM" id="MobiDB-lite"/>
    </source>
</evidence>
<evidence type="ECO:0000313" key="3">
    <source>
        <dbReference type="EMBL" id="RSL15946.1"/>
    </source>
</evidence>
<dbReference type="RefSeq" id="WP_125484625.1">
    <property type="nucleotide sequence ID" value="NZ_RSDW01000001.1"/>
</dbReference>
<dbReference type="Proteomes" id="UP000269669">
    <property type="component" value="Unassembled WGS sequence"/>
</dbReference>
<evidence type="ECO:0000313" key="4">
    <source>
        <dbReference type="Proteomes" id="UP000269669"/>
    </source>
</evidence>
<feature type="region of interest" description="Disordered" evidence="1">
    <location>
        <begin position="203"/>
        <end position="232"/>
    </location>
</feature>
<proteinExistence type="predicted"/>
<feature type="compositionally biased region" description="Polar residues" evidence="1">
    <location>
        <begin position="203"/>
        <end position="228"/>
    </location>
</feature>
<gene>
    <name evidence="3" type="ORF">EDE15_1452</name>
</gene>
<feature type="compositionally biased region" description="Gly residues" evidence="1">
    <location>
        <begin position="288"/>
        <end position="315"/>
    </location>
</feature>
<feature type="region of interest" description="Disordered" evidence="1">
    <location>
        <begin position="248"/>
        <end position="315"/>
    </location>
</feature>
<dbReference type="AlphaFoldDB" id="A0A3R9PR15"/>
<dbReference type="Pfam" id="PF12779">
    <property type="entry name" value="WXXGXW"/>
    <property type="match status" value="2"/>
</dbReference>
<feature type="signal peptide" evidence="2">
    <location>
        <begin position="1"/>
        <end position="28"/>
    </location>
</feature>
<evidence type="ECO:0000256" key="2">
    <source>
        <dbReference type="SAM" id="SignalP"/>
    </source>
</evidence>
<dbReference type="OrthoDB" id="123317at2"/>
<organism evidence="3 4">
    <name type="scientific">Edaphobacter aggregans</name>
    <dbReference type="NCBI Taxonomy" id="570835"/>
    <lineage>
        <taxon>Bacteria</taxon>
        <taxon>Pseudomonadati</taxon>
        <taxon>Acidobacteriota</taxon>
        <taxon>Terriglobia</taxon>
        <taxon>Terriglobales</taxon>
        <taxon>Acidobacteriaceae</taxon>
        <taxon>Edaphobacter</taxon>
    </lineage>
</organism>
<keyword evidence="4" id="KW-1185">Reference proteome</keyword>
<sequence>MNLSRRLSTILGAAIIAGALFMAPAAHARVFVSVGIAPPAIPVYTQPIAPGDGYIWTPGYWAWTDDGYQWVDGAWVLPPYTGALWTPGYWGYGPSGYLWNAGYWGPTVGYYGGINYGFGYFGTGFYGGYWGGGHYWYNRAYNNIGWRGGYIYNRPYNGYNGRPGGSSWTRNTYNDNRGSFATANVNRGSSNFAERGSGFNQGVNRSAYNGGNVQRNFASTSPSSNFGSQPHAGYNGYSGSGYHGNAMMPGNYRPSTPSGSNFQRSTTMSAGNYHASMPSGSSYHGGSMNSGGGFHGNSGGGGSSHGGGGGGHGHR</sequence>
<dbReference type="EMBL" id="RSDW01000001">
    <property type="protein sequence ID" value="RSL15946.1"/>
    <property type="molecule type" value="Genomic_DNA"/>
</dbReference>
<feature type="chain" id="PRO_5018674409" evidence="2">
    <location>
        <begin position="29"/>
        <end position="315"/>
    </location>
</feature>
<keyword evidence="2" id="KW-0732">Signal</keyword>
<comment type="caution">
    <text evidence="3">The sequence shown here is derived from an EMBL/GenBank/DDBJ whole genome shotgun (WGS) entry which is preliminary data.</text>
</comment>
<feature type="compositionally biased region" description="Polar residues" evidence="1">
    <location>
        <begin position="253"/>
        <end position="270"/>
    </location>
</feature>
<reference evidence="3 4" key="1">
    <citation type="submission" date="2018-12" db="EMBL/GenBank/DDBJ databases">
        <title>Sequencing of bacterial isolates from soil warming experiment in Harvard Forest, Massachusetts, USA.</title>
        <authorList>
            <person name="Deangelis K."/>
        </authorList>
    </citation>
    <scope>NUCLEOTIDE SEQUENCE [LARGE SCALE GENOMIC DNA]</scope>
    <source>
        <strain evidence="3 4">EB153</strain>
    </source>
</reference>